<feature type="non-terminal residue" evidence="1">
    <location>
        <position position="1"/>
    </location>
</feature>
<proteinExistence type="predicted"/>
<sequence length="30" mass="3664">QTFVKALEPFVKWLEEAEEEDYQLHKFPDP</sequence>
<organism evidence="1 2">
    <name type="scientific">Citrus sinensis</name>
    <name type="common">Sweet orange</name>
    <name type="synonym">Citrus aurantium var. sinensis</name>
    <dbReference type="NCBI Taxonomy" id="2711"/>
    <lineage>
        <taxon>Eukaryota</taxon>
        <taxon>Viridiplantae</taxon>
        <taxon>Streptophyta</taxon>
        <taxon>Embryophyta</taxon>
        <taxon>Tracheophyta</taxon>
        <taxon>Spermatophyta</taxon>
        <taxon>Magnoliopsida</taxon>
        <taxon>eudicotyledons</taxon>
        <taxon>Gunneridae</taxon>
        <taxon>Pentapetalae</taxon>
        <taxon>rosids</taxon>
        <taxon>malvids</taxon>
        <taxon>Sapindales</taxon>
        <taxon>Rutaceae</taxon>
        <taxon>Aurantioideae</taxon>
        <taxon>Citrus</taxon>
    </lineage>
</organism>
<name>A0A067EG26_CITSI</name>
<accession>A0A067EG26</accession>
<dbReference type="AlphaFoldDB" id="A0A067EG26"/>
<keyword evidence="2" id="KW-1185">Reference proteome</keyword>
<dbReference type="Proteomes" id="UP000027120">
    <property type="component" value="Unassembled WGS sequence"/>
</dbReference>
<evidence type="ECO:0000313" key="1">
    <source>
        <dbReference type="EMBL" id="KDO54038.1"/>
    </source>
</evidence>
<dbReference type="EMBL" id="KK785002">
    <property type="protein sequence ID" value="KDO54038.1"/>
    <property type="molecule type" value="Genomic_DNA"/>
</dbReference>
<dbReference type="Gene3D" id="1.25.40.180">
    <property type="match status" value="1"/>
</dbReference>
<evidence type="ECO:0000313" key="2">
    <source>
        <dbReference type="Proteomes" id="UP000027120"/>
    </source>
</evidence>
<reference evidence="1 2" key="1">
    <citation type="submission" date="2014-04" db="EMBL/GenBank/DDBJ databases">
        <authorList>
            <consortium name="International Citrus Genome Consortium"/>
            <person name="Gmitter F."/>
            <person name="Chen C."/>
            <person name="Farmerie W."/>
            <person name="Harkins T."/>
            <person name="Desany B."/>
            <person name="Mohiuddin M."/>
            <person name="Kodira C."/>
            <person name="Borodovsky M."/>
            <person name="Lomsadze A."/>
            <person name="Burns P."/>
            <person name="Jenkins J."/>
            <person name="Prochnik S."/>
            <person name="Shu S."/>
            <person name="Chapman J."/>
            <person name="Pitluck S."/>
            <person name="Schmutz J."/>
            <person name="Rokhsar D."/>
        </authorList>
    </citation>
    <scope>NUCLEOTIDE SEQUENCE</scope>
</reference>
<protein>
    <submittedName>
        <fullName evidence="1">Uncharacterized protein</fullName>
    </submittedName>
</protein>
<gene>
    <name evidence="1" type="ORF">CISIN_1g0147052mg</name>
</gene>